<feature type="signal peptide" evidence="3">
    <location>
        <begin position="1"/>
        <end position="26"/>
    </location>
</feature>
<evidence type="ECO:0000256" key="2">
    <source>
        <dbReference type="SAM" id="MobiDB-lite"/>
    </source>
</evidence>
<feature type="compositionally biased region" description="Low complexity" evidence="2">
    <location>
        <begin position="193"/>
        <end position="205"/>
    </location>
</feature>
<feature type="region of interest" description="Disordered" evidence="2">
    <location>
        <begin position="170"/>
        <end position="229"/>
    </location>
</feature>
<protein>
    <submittedName>
        <fullName evidence="6">YD repeat protein</fullName>
    </submittedName>
</protein>
<dbReference type="InterPro" id="IPR045351">
    <property type="entry name" value="DUF6531"/>
</dbReference>
<evidence type="ECO:0000256" key="3">
    <source>
        <dbReference type="SAM" id="SignalP"/>
    </source>
</evidence>
<keyword evidence="3" id="KW-0732">Signal</keyword>
<evidence type="ECO:0000313" key="6">
    <source>
        <dbReference type="EMBL" id="GAK55777.1"/>
    </source>
</evidence>
<sequence length="1398" mass="156222">MTQGKQGWTLGLFLALLCLTSQHGFAAGYWKTTIFISDHLINETTKYTHQTGCWGLACWDGEYPITPRCEGDQSHYEYTEPTLRDPYPLDPPEEFHASGTPVPGISYLESVTYTLQISECSRLWMREGDCDRTVLQTCPSKYTGSDQQFVECSNECAGYEETTTWKEWVEETPTPTPTPTPEPTPTPAPTFTPEPTTTPLEQWTPRPFSPLGDPGRNKGEPDADPQDACGSPIWSVNMVNLNLYVKDVPLWYNPALGPSVSLVLSYNSQANVTEDVGPVGRKWQMAYSSYIERESDGSVIVVMPDGRQERYTLEDSGAYQPPYHVWNTLTKHSDTEFTLRFPDDSLFLYRVPDGASLSQPVLTGMQDAHGHQLTLAYTTDGHVSSITDALNQTTTFSYTDDGLLEAVEDPFGRRATLAYDEDRRLSQITDMGGYWTRFSYDDQSYLTALQNARGTWEFAIEPADGETSGVMSYPAPGMAMGENYRLTVTDPLGGRTEYYYESVSGESWYVSPRDYVEYESPSHNNAADDVPKTRYTFTNVSAATRIGEIAQVTSPEGDTITYSYDDDGNRRSVTTTLGTTTYTYNEQGRITSVTDAKGQMTTLSYAANGVDLERIDNGLGTLTLTYNDAHDVTAITDRLGHTTSFSYHDDGQLASQRDALGGLSAYVYDPKGRLSQVTRDGQVIAEFTYDALGRVDTATDATGLTLTYTYNDLNHITAVTYPDGRSESYTYSGCCPRLVDRATDRAGRATEFTYDALKRLISSTNPEGGVTQYAYDSNGNLIQLTNPEQQVTTFDYDLDNRVIQKSYANGDTVNWEYNDAGLVARATNARGTAANYSYDANGNLTAISYDDETPDVNYSYDAYDRITQMTDGLGTWGYSYDTNAQLTGVDGPWEADALSYEYDALGQRTRVQPESGTPLTYLYDTFHRLTEIQVGTADNAYTYSYTGVNPLVQQLTRPNGSATTYQYNALNQLTEILNRASSGEVLSRHIYTYNDQDLRDSETREGTAILPEPDAAETKTAYTHNEANQLLTTTDPDAAYTYDADGNLTQGYTKDDDVFTAEYDAENRLTSLEYTDSSGVLYRQEFRYSGDNLLAEQKVYENGVLVDTLRIVRDGMLALQDRDGENAIVREYTWGLHLGGGIGGLLNLKQDDADYAYLYDGKGNVEVVLNASQNVAAAYRYDPFGVLLNQTGSLNQPFGFSTKRTDARTGMVFYQYRPYGPEIGKWFTRDRLGETGGINLYAFVGNNPINWIDPWGLTRIIAPLNVDSIVQLNGRLRGYVDFLPDWLLDMLLPVDPEVLFTDAILNLMCPFSIEWDDLAEIPLKRIHTDELLETGSRKYSLDFWRKQSTEDIIESLKPGYKESLKVKPDGRIFNGNTRIKVLEERGYPINSLPREILE</sequence>
<keyword evidence="7" id="KW-1185">Reference proteome</keyword>
<dbReference type="HOGENOM" id="CLU_254472_0_0_0"/>
<keyword evidence="1" id="KW-0677">Repeat</keyword>
<evidence type="ECO:0000259" key="4">
    <source>
        <dbReference type="Pfam" id="PF20148"/>
    </source>
</evidence>
<dbReference type="Pfam" id="PF20148">
    <property type="entry name" value="DUF6531"/>
    <property type="match status" value="1"/>
</dbReference>
<feature type="domain" description="Teneurin-like YD-shell" evidence="5">
    <location>
        <begin position="1143"/>
        <end position="1249"/>
    </location>
</feature>
<dbReference type="eggNOG" id="COG3209">
    <property type="taxonomic scope" value="Bacteria"/>
</dbReference>
<accession>A0A081BTX2</accession>
<feature type="domain" description="Teneurin-like YD-shell" evidence="5">
    <location>
        <begin position="617"/>
        <end position="731"/>
    </location>
</feature>
<evidence type="ECO:0000256" key="1">
    <source>
        <dbReference type="ARBA" id="ARBA00022737"/>
    </source>
</evidence>
<feature type="chain" id="PRO_5001755292" evidence="3">
    <location>
        <begin position="27"/>
        <end position="1398"/>
    </location>
</feature>
<dbReference type="STRING" id="1499967.U27_02736"/>
<reference evidence="6" key="1">
    <citation type="journal article" date="2015" name="PeerJ">
        <title>First genomic representation of candidate bacterial phylum KSB3 points to enhanced environmental sensing as a trigger of wastewater bulking.</title>
        <authorList>
            <person name="Sekiguchi Y."/>
            <person name="Ohashi A."/>
            <person name="Parks D.H."/>
            <person name="Yamauchi T."/>
            <person name="Tyson G.W."/>
            <person name="Hugenholtz P."/>
        </authorList>
    </citation>
    <scope>NUCLEOTIDE SEQUENCE [LARGE SCALE GENOMIC DNA]</scope>
</reference>
<organism evidence="6">
    <name type="scientific">Vecturithrix granuli</name>
    <dbReference type="NCBI Taxonomy" id="1499967"/>
    <lineage>
        <taxon>Bacteria</taxon>
        <taxon>Candidatus Moduliflexota</taxon>
        <taxon>Candidatus Vecturitrichia</taxon>
        <taxon>Candidatus Vecturitrichales</taxon>
        <taxon>Candidatus Vecturitrichaceae</taxon>
        <taxon>Candidatus Vecturithrix</taxon>
    </lineage>
</organism>
<dbReference type="InterPro" id="IPR050708">
    <property type="entry name" value="T6SS_VgrG/RHS"/>
</dbReference>
<feature type="compositionally biased region" description="Pro residues" evidence="2">
    <location>
        <begin position="174"/>
        <end position="192"/>
    </location>
</feature>
<gene>
    <name evidence="6" type="ORF">U27_02736</name>
</gene>
<dbReference type="Proteomes" id="UP000030661">
    <property type="component" value="Unassembled WGS sequence"/>
</dbReference>
<dbReference type="InterPro" id="IPR022385">
    <property type="entry name" value="Rhs_assc_core"/>
</dbReference>
<dbReference type="EMBL" id="DF820464">
    <property type="protein sequence ID" value="GAK55777.1"/>
    <property type="molecule type" value="Genomic_DNA"/>
</dbReference>
<feature type="domain" description="Teneurin-like YD-shell" evidence="5">
    <location>
        <begin position="748"/>
        <end position="870"/>
    </location>
</feature>
<dbReference type="PANTHER" id="PTHR32305">
    <property type="match status" value="1"/>
</dbReference>
<dbReference type="Pfam" id="PF05593">
    <property type="entry name" value="RHS_repeat"/>
    <property type="match status" value="1"/>
</dbReference>
<dbReference type="InterPro" id="IPR031325">
    <property type="entry name" value="RHS_repeat"/>
</dbReference>
<dbReference type="InterPro" id="IPR006530">
    <property type="entry name" value="YD"/>
</dbReference>
<dbReference type="Gene3D" id="2.180.10.10">
    <property type="entry name" value="RHS repeat-associated core"/>
    <property type="match status" value="3"/>
</dbReference>
<dbReference type="Pfam" id="PF25023">
    <property type="entry name" value="TEN_YD-shell"/>
    <property type="match status" value="3"/>
</dbReference>
<dbReference type="NCBIfam" id="TIGR03696">
    <property type="entry name" value="Rhs_assc_core"/>
    <property type="match status" value="1"/>
</dbReference>
<feature type="domain" description="DUF6531" evidence="4">
    <location>
        <begin position="260"/>
        <end position="311"/>
    </location>
</feature>
<name>A0A081BTX2_VECG1</name>
<evidence type="ECO:0000313" key="7">
    <source>
        <dbReference type="Proteomes" id="UP000030661"/>
    </source>
</evidence>
<dbReference type="NCBIfam" id="TIGR01643">
    <property type="entry name" value="YD_repeat_2x"/>
    <property type="match status" value="10"/>
</dbReference>
<dbReference type="InterPro" id="IPR056823">
    <property type="entry name" value="TEN-like_YD-shell"/>
</dbReference>
<proteinExistence type="predicted"/>
<dbReference type="PANTHER" id="PTHR32305:SF15">
    <property type="entry name" value="PROTEIN RHSA-RELATED"/>
    <property type="match status" value="1"/>
</dbReference>
<evidence type="ECO:0000259" key="5">
    <source>
        <dbReference type="Pfam" id="PF25023"/>
    </source>
</evidence>